<dbReference type="PANTHER" id="PTHR13479:SF40">
    <property type="entry name" value="SMALL RIBOSOMAL SUBUNIT PROTEIN BS18M"/>
    <property type="match status" value="1"/>
</dbReference>
<comment type="subcellular location">
    <subcellularLocation>
        <location evidence="4">Plastid</location>
        <location evidence="4">Chloroplast</location>
    </subcellularLocation>
</comment>
<keyword evidence="4" id="KW-0699">rRNA-binding</keyword>
<proteinExistence type="inferred from homology"/>
<dbReference type="SUPFAM" id="SSF46911">
    <property type="entry name" value="Ribosomal protein S18"/>
    <property type="match status" value="1"/>
</dbReference>
<dbReference type="Pfam" id="PF01084">
    <property type="entry name" value="Ribosomal_S18"/>
    <property type="match status" value="1"/>
</dbReference>
<dbReference type="InterPro" id="IPR018275">
    <property type="entry name" value="Ribosomal_bS18_CS"/>
</dbReference>
<evidence type="ECO:0000256" key="3">
    <source>
        <dbReference type="ARBA" id="ARBA00023274"/>
    </source>
</evidence>
<dbReference type="InterPro" id="IPR001648">
    <property type="entry name" value="Ribosomal_bS18"/>
</dbReference>
<comment type="subunit">
    <text evidence="4">Part of the 30S ribosomal subunit.</text>
</comment>
<dbReference type="NCBIfam" id="TIGR00165">
    <property type="entry name" value="S18"/>
    <property type="match status" value="1"/>
</dbReference>
<geneLocation type="chloroplast" evidence="6"/>
<dbReference type="PANTHER" id="PTHR13479">
    <property type="entry name" value="30S RIBOSOMAL PROTEIN S18"/>
    <property type="match status" value="1"/>
</dbReference>
<dbReference type="InterPro" id="IPR036870">
    <property type="entry name" value="Ribosomal_bS18_sf"/>
</dbReference>
<keyword evidence="3 4" id="KW-0687">Ribonucleoprotein</keyword>
<dbReference type="PRINTS" id="PR00974">
    <property type="entry name" value="RIBOSOMALS18"/>
</dbReference>
<dbReference type="GO" id="GO:0003735">
    <property type="term" value="F:structural constituent of ribosome"/>
    <property type="evidence" value="ECO:0007669"/>
    <property type="project" value="InterPro"/>
</dbReference>
<keyword evidence="6" id="KW-0934">Plastid</keyword>
<sequence length="80" mass="9419">MKILKKSNNEKKVMNLLKKQVKDNDILDYKDIDLLKKYINDQGKILSRRSTGVKSKQQKIISKYIKRARTIGLLPFLKKD</sequence>
<organism evidence="6">
    <name type="scientific">Platysiphonia delicata</name>
    <dbReference type="NCBI Taxonomy" id="2006979"/>
    <lineage>
        <taxon>Eukaryota</taxon>
        <taxon>Rhodophyta</taxon>
        <taxon>Florideophyceae</taxon>
        <taxon>Rhodymeniophycidae</taxon>
        <taxon>Ceramiales</taxon>
        <taxon>Delesseriaceae</taxon>
        <taxon>Platysiphonia</taxon>
    </lineage>
</organism>
<comment type="similarity">
    <text evidence="1 4 5">Belongs to the bacterial ribosomal protein bS18 family.</text>
</comment>
<dbReference type="HAMAP" id="MF_00270">
    <property type="entry name" value="Ribosomal_bS18"/>
    <property type="match status" value="1"/>
</dbReference>
<dbReference type="GO" id="GO:0005763">
    <property type="term" value="C:mitochondrial small ribosomal subunit"/>
    <property type="evidence" value="ECO:0007669"/>
    <property type="project" value="TreeGrafter"/>
</dbReference>
<dbReference type="GO" id="GO:0006412">
    <property type="term" value="P:translation"/>
    <property type="evidence" value="ECO:0007669"/>
    <property type="project" value="UniProtKB-UniRule"/>
</dbReference>
<accession>A0A1Z1M0J8</accession>
<protein>
    <recommendedName>
        <fullName evidence="4">Small ribosomal subunit protein bS18c</fullName>
    </recommendedName>
</protein>
<dbReference type="RefSeq" id="YP_009391445.1">
    <property type="nucleotide sequence ID" value="NC_035258.1"/>
</dbReference>
<reference evidence="6" key="1">
    <citation type="journal article" date="2017" name="J. Phycol.">
        <title>Analysis of chloroplast genomes and a supermatrix inform reclassification of the Rhodomelaceae (Rhodophyta).</title>
        <authorList>
            <person name="Diaz-Tapia P."/>
            <person name="Maggs C.A."/>
            <person name="West J.A."/>
            <person name="Verbruggen H."/>
        </authorList>
    </citation>
    <scope>NUCLEOTIDE SEQUENCE</scope>
    <source>
        <strain evidence="6">HV1445</strain>
    </source>
</reference>
<evidence type="ECO:0000313" key="6">
    <source>
        <dbReference type="EMBL" id="ARW59589.1"/>
    </source>
</evidence>
<evidence type="ECO:0000256" key="4">
    <source>
        <dbReference type="HAMAP-Rule" id="MF_00270"/>
    </source>
</evidence>
<name>A0A1Z1M0J8_9FLOR</name>
<evidence type="ECO:0000256" key="2">
    <source>
        <dbReference type="ARBA" id="ARBA00022980"/>
    </source>
</evidence>
<keyword evidence="4" id="KW-0694">RNA-binding</keyword>
<evidence type="ECO:0000256" key="1">
    <source>
        <dbReference type="ARBA" id="ARBA00005589"/>
    </source>
</evidence>
<evidence type="ECO:0000256" key="5">
    <source>
        <dbReference type="RuleBase" id="RU003910"/>
    </source>
</evidence>
<dbReference type="EMBL" id="MF101409">
    <property type="protein sequence ID" value="ARW59589.1"/>
    <property type="molecule type" value="Genomic_DNA"/>
</dbReference>
<dbReference type="GO" id="GO:0070181">
    <property type="term" value="F:small ribosomal subunit rRNA binding"/>
    <property type="evidence" value="ECO:0007669"/>
    <property type="project" value="TreeGrafter"/>
</dbReference>
<dbReference type="GO" id="GO:0009507">
    <property type="term" value="C:chloroplast"/>
    <property type="evidence" value="ECO:0007669"/>
    <property type="project" value="UniProtKB-SubCell"/>
</dbReference>
<dbReference type="GeneID" id="33353052"/>
<keyword evidence="6" id="KW-0150">Chloroplast</keyword>
<gene>
    <name evidence="4 6" type="primary">rps18</name>
</gene>
<dbReference type="PROSITE" id="PS00057">
    <property type="entry name" value="RIBOSOMAL_S18"/>
    <property type="match status" value="1"/>
</dbReference>
<dbReference type="AlphaFoldDB" id="A0A1Z1M0J8"/>
<keyword evidence="2 4" id="KW-0689">Ribosomal protein</keyword>
<dbReference type="Gene3D" id="4.10.640.10">
    <property type="entry name" value="Ribosomal protein S18"/>
    <property type="match status" value="1"/>
</dbReference>